<comment type="caution">
    <text evidence="1">The sequence shown here is derived from an EMBL/GenBank/DDBJ whole genome shotgun (WGS) entry which is preliminary data.</text>
</comment>
<reference evidence="2" key="1">
    <citation type="journal article" date="2019" name="Int. J. Syst. Evol. Microbiol.">
        <title>The Global Catalogue of Microorganisms (GCM) 10K type strain sequencing project: providing services to taxonomists for standard genome sequencing and annotation.</title>
        <authorList>
            <consortium name="The Broad Institute Genomics Platform"/>
            <consortium name="The Broad Institute Genome Sequencing Center for Infectious Disease"/>
            <person name="Wu L."/>
            <person name="Ma J."/>
        </authorList>
    </citation>
    <scope>NUCLEOTIDE SEQUENCE [LARGE SCALE GENOMIC DNA]</scope>
    <source>
        <strain evidence="2">CGMCC 4.7396</strain>
    </source>
</reference>
<name>A0ABV7Q4N6_9ACTN</name>
<keyword evidence="2" id="KW-1185">Reference proteome</keyword>
<accession>A0ABV7Q4N6</accession>
<dbReference type="RefSeq" id="WP_387978758.1">
    <property type="nucleotide sequence ID" value="NZ_JBHRWO010000020.1"/>
</dbReference>
<gene>
    <name evidence="1" type="ORF">ACFO8M_19845</name>
</gene>
<evidence type="ECO:0000313" key="2">
    <source>
        <dbReference type="Proteomes" id="UP001595712"/>
    </source>
</evidence>
<evidence type="ECO:0000313" key="1">
    <source>
        <dbReference type="EMBL" id="MFC3494744.1"/>
    </source>
</evidence>
<dbReference type="Proteomes" id="UP001595712">
    <property type="component" value="Unassembled WGS sequence"/>
</dbReference>
<protein>
    <submittedName>
        <fullName evidence="1">Uncharacterized protein</fullName>
    </submittedName>
</protein>
<dbReference type="EMBL" id="JBHRWO010000020">
    <property type="protein sequence ID" value="MFC3494744.1"/>
    <property type="molecule type" value="Genomic_DNA"/>
</dbReference>
<proteinExistence type="predicted"/>
<sequence length="230" mass="25134">MPEILQTVLVQLIEDDPTIVDWMLGLTGDRHARSRCDSASLLRRSSESTDGLGLDAVVRLDFADGAARIVVCKVLAEWNPAVYHRLPVHVAGAFEYFRLPVSLLLLCRTDLLARRYRRGIETGPESRFAAAAVGPSDMPEIITDASAPSAPAVLASVALRRGAREQPVELFVATIDHWLAQLGPEQAAGYASRLLRLLPEQSSTLLRAVMESGGRHYHAKYRSRIGAARG</sequence>
<organism evidence="1 2">
    <name type="scientific">Glycomyces rhizosphaerae</name>
    <dbReference type="NCBI Taxonomy" id="2054422"/>
    <lineage>
        <taxon>Bacteria</taxon>
        <taxon>Bacillati</taxon>
        <taxon>Actinomycetota</taxon>
        <taxon>Actinomycetes</taxon>
        <taxon>Glycomycetales</taxon>
        <taxon>Glycomycetaceae</taxon>
        <taxon>Glycomyces</taxon>
    </lineage>
</organism>